<dbReference type="InterPro" id="IPR029063">
    <property type="entry name" value="SAM-dependent_MTases_sf"/>
</dbReference>
<dbReference type="EMBL" id="CP076135">
    <property type="protein sequence ID" value="QWG19069.1"/>
    <property type="molecule type" value="Genomic_DNA"/>
</dbReference>
<dbReference type="Proteomes" id="UP000680805">
    <property type="component" value="Chromosome"/>
</dbReference>
<dbReference type="SUPFAM" id="SSF53335">
    <property type="entry name" value="S-adenosyl-L-methionine-dependent methyltransferases"/>
    <property type="match status" value="1"/>
</dbReference>
<dbReference type="KEGG" id="bsei:KMZ68_04105"/>
<proteinExistence type="predicted"/>
<dbReference type="CDD" id="cd02440">
    <property type="entry name" value="AdoMet_MTases"/>
    <property type="match status" value="1"/>
</dbReference>
<gene>
    <name evidence="1" type="ORF">KMZ68_04105</name>
</gene>
<dbReference type="PANTHER" id="PTHR42912">
    <property type="entry name" value="METHYLTRANSFERASE"/>
    <property type="match status" value="1"/>
</dbReference>
<keyword evidence="1" id="KW-0808">Transferase</keyword>
<dbReference type="GO" id="GO:0008168">
    <property type="term" value="F:methyltransferase activity"/>
    <property type="evidence" value="ECO:0007669"/>
    <property type="project" value="UniProtKB-KW"/>
</dbReference>
<dbReference type="Gene3D" id="3.40.50.150">
    <property type="entry name" value="Vaccinia Virus protein VP39"/>
    <property type="match status" value="1"/>
</dbReference>
<dbReference type="GO" id="GO:0032259">
    <property type="term" value="P:methylation"/>
    <property type="evidence" value="ECO:0007669"/>
    <property type="project" value="UniProtKB-KW"/>
</dbReference>
<dbReference type="RefSeq" id="WP_215614618.1">
    <property type="nucleotide sequence ID" value="NZ_CP076135.1"/>
</dbReference>
<dbReference type="Pfam" id="PF01209">
    <property type="entry name" value="Ubie_methyltran"/>
    <property type="match status" value="1"/>
</dbReference>
<dbReference type="AlphaFoldDB" id="A0A975NS45"/>
<dbReference type="InterPro" id="IPR050508">
    <property type="entry name" value="Methyltransf_Superfamily"/>
</dbReference>
<organism evidence="1 2">
    <name type="scientific">Bradyrhizobium sediminis</name>
    <dbReference type="NCBI Taxonomy" id="2840469"/>
    <lineage>
        <taxon>Bacteria</taxon>
        <taxon>Pseudomonadati</taxon>
        <taxon>Pseudomonadota</taxon>
        <taxon>Alphaproteobacteria</taxon>
        <taxon>Hyphomicrobiales</taxon>
        <taxon>Nitrobacteraceae</taxon>
        <taxon>Bradyrhizobium</taxon>
    </lineage>
</organism>
<sequence length="287" mass="30468">MTAKSAIDGETATAAVRAQWNQMAKGWSDAGAVIRPWLLEATQAMLGMAGVKPGCRVLDVAAGAGDQTLDVAARVGPQGHVLATDLSPDILQFAAQQAAAAGYRNVETRVSDGEDLQIEDVQFDAVVCRLGLMLFGDPLQGLREMARVLKPGGGVCTIVFGAPQANPCVTTLMSVALRHAGLPPRDPFQPGGLLSLGKSGLIDELFREAGFREIATTRLAAPFRLPTVKDYMDFIRTSAGPVVQIVQRLEPTNAAAAWADMEEALGRYQTSTGWEGPNELLLTAARR</sequence>
<dbReference type="PANTHER" id="PTHR42912:SF80">
    <property type="entry name" value="METHYLTRANSFERASE DOMAIN-CONTAINING PROTEIN"/>
    <property type="match status" value="1"/>
</dbReference>
<dbReference type="EC" id="2.1.1.-" evidence="1"/>
<protein>
    <submittedName>
        <fullName evidence="1">Class I SAM-dependent methyltransferase</fullName>
        <ecNumber evidence="1">2.1.1.-</ecNumber>
    </submittedName>
</protein>
<accession>A0A975NS45</accession>
<evidence type="ECO:0000313" key="2">
    <source>
        <dbReference type="Proteomes" id="UP000680805"/>
    </source>
</evidence>
<keyword evidence="1" id="KW-0489">Methyltransferase</keyword>
<evidence type="ECO:0000313" key="1">
    <source>
        <dbReference type="EMBL" id="QWG19069.1"/>
    </source>
</evidence>
<reference evidence="1" key="1">
    <citation type="submission" date="2021-06" db="EMBL/GenBank/DDBJ databases">
        <title>Bradyrhizobium sp. S2-11-2 Genome sequencing.</title>
        <authorList>
            <person name="Jin L."/>
        </authorList>
    </citation>
    <scope>NUCLEOTIDE SEQUENCE</scope>
    <source>
        <strain evidence="1">S2-11-2</strain>
    </source>
</reference>
<name>A0A975NS45_9BRAD</name>